<dbReference type="InterPro" id="IPR036397">
    <property type="entry name" value="RNaseH_sf"/>
</dbReference>
<keyword evidence="4" id="KW-1185">Reference proteome</keyword>
<dbReference type="PANTHER" id="PTHR47723:SF19">
    <property type="entry name" value="POLYNUCLEOTIDYL TRANSFERASE, RIBONUCLEASE H-LIKE SUPERFAMILY PROTEIN"/>
    <property type="match status" value="1"/>
</dbReference>
<dbReference type="SUPFAM" id="SSF53098">
    <property type="entry name" value="Ribonuclease H-like"/>
    <property type="match status" value="1"/>
</dbReference>
<dbReference type="InterPro" id="IPR053151">
    <property type="entry name" value="RNase_H-like"/>
</dbReference>
<dbReference type="PANTHER" id="PTHR47723">
    <property type="entry name" value="OS05G0353850 PROTEIN"/>
    <property type="match status" value="1"/>
</dbReference>
<dbReference type="CDD" id="cd06222">
    <property type="entry name" value="RNase_H_like"/>
    <property type="match status" value="1"/>
</dbReference>
<evidence type="ECO:0000313" key="3">
    <source>
        <dbReference type="EMBL" id="MCH80050.1"/>
    </source>
</evidence>
<dbReference type="Gene3D" id="3.30.420.10">
    <property type="entry name" value="Ribonuclease H-like superfamily/Ribonuclease H"/>
    <property type="match status" value="1"/>
</dbReference>
<dbReference type="InterPro" id="IPR012337">
    <property type="entry name" value="RNaseH-like_sf"/>
</dbReference>
<reference evidence="3 4" key="1">
    <citation type="journal article" date="2018" name="Front. Plant Sci.">
        <title>Red Clover (Trifolium pratense) and Zigzag Clover (T. medium) - A Picture of Genomic Similarities and Differences.</title>
        <authorList>
            <person name="Dluhosova J."/>
            <person name="Istvanek J."/>
            <person name="Nedelnik J."/>
            <person name="Repkova J."/>
        </authorList>
    </citation>
    <scope>NUCLEOTIDE SEQUENCE [LARGE SCALE GENOMIC DNA]</scope>
    <source>
        <strain evidence="4">cv. 10/8</strain>
        <tissue evidence="3">Leaf</tissue>
    </source>
</reference>
<protein>
    <submittedName>
        <fullName evidence="3">Ribonuclease H protein</fullName>
    </submittedName>
</protein>
<organism evidence="3 4">
    <name type="scientific">Trifolium medium</name>
    <dbReference type="NCBI Taxonomy" id="97028"/>
    <lineage>
        <taxon>Eukaryota</taxon>
        <taxon>Viridiplantae</taxon>
        <taxon>Streptophyta</taxon>
        <taxon>Embryophyta</taxon>
        <taxon>Tracheophyta</taxon>
        <taxon>Spermatophyta</taxon>
        <taxon>Magnoliopsida</taxon>
        <taxon>eudicotyledons</taxon>
        <taxon>Gunneridae</taxon>
        <taxon>Pentapetalae</taxon>
        <taxon>rosids</taxon>
        <taxon>fabids</taxon>
        <taxon>Fabales</taxon>
        <taxon>Fabaceae</taxon>
        <taxon>Papilionoideae</taxon>
        <taxon>50 kb inversion clade</taxon>
        <taxon>NPAAA clade</taxon>
        <taxon>Hologalegina</taxon>
        <taxon>IRL clade</taxon>
        <taxon>Trifolieae</taxon>
        <taxon>Trifolium</taxon>
    </lineage>
</organism>
<proteinExistence type="predicted"/>
<dbReference type="AlphaFoldDB" id="A0A392LYK5"/>
<sequence length="316" mass="36327">MQSVKEKLCSLVPFVAIQDTAIRINEIWKNGRWDLENLYTNIPDFVKNTILSLRPYIVEDIPDVWVWHNSTTGVYTTKDAYEWLLKPLPINNHVNWKWIWKLKVPANIQFFVWQVVHGAIPTREMLNHRQWCRQVDMSHGSIIFIVMWMVWCARNEFIFNNIKATVNDTVAKVLSMVSFCAAAFDTHLLESNRIVQHRLVAWACPNEGTVCLNVDGSMLGSIQTAGFGGLIRNHFGTFLKGFYGVASQPSVLYAEIMAVLHGLELCWVNGFRNIACYSDSLQAVSLIKDCVSPYHHYANEIPKNSTTLEKRLERCY</sequence>
<evidence type="ECO:0000259" key="1">
    <source>
        <dbReference type="Pfam" id="PF13456"/>
    </source>
</evidence>
<dbReference type="GO" id="GO:0003676">
    <property type="term" value="F:nucleic acid binding"/>
    <property type="evidence" value="ECO:0007669"/>
    <property type="project" value="InterPro"/>
</dbReference>
<dbReference type="InterPro" id="IPR002156">
    <property type="entry name" value="RNaseH_domain"/>
</dbReference>
<evidence type="ECO:0000313" key="4">
    <source>
        <dbReference type="Proteomes" id="UP000265520"/>
    </source>
</evidence>
<gene>
    <name evidence="3" type="ORF">A2U01_0000812</name>
</gene>
<dbReference type="InterPro" id="IPR044730">
    <property type="entry name" value="RNase_H-like_dom_plant"/>
</dbReference>
<name>A0A392LYK5_9FABA</name>
<dbReference type="GO" id="GO:0004523">
    <property type="term" value="F:RNA-DNA hybrid ribonuclease activity"/>
    <property type="evidence" value="ECO:0007669"/>
    <property type="project" value="InterPro"/>
</dbReference>
<comment type="caution">
    <text evidence="3">The sequence shown here is derived from an EMBL/GenBank/DDBJ whole genome shotgun (WGS) entry which is preliminary data.</text>
</comment>
<dbReference type="Pfam" id="PF13966">
    <property type="entry name" value="zf-RVT"/>
    <property type="match status" value="1"/>
</dbReference>
<dbReference type="Proteomes" id="UP000265520">
    <property type="component" value="Unassembled WGS sequence"/>
</dbReference>
<feature type="domain" description="RNase H type-1" evidence="1">
    <location>
        <begin position="213"/>
        <end position="315"/>
    </location>
</feature>
<dbReference type="InterPro" id="IPR026960">
    <property type="entry name" value="RVT-Znf"/>
</dbReference>
<feature type="domain" description="Reverse transcriptase zinc-binding" evidence="2">
    <location>
        <begin position="75"/>
        <end position="132"/>
    </location>
</feature>
<accession>A0A392LYK5</accession>
<dbReference type="EMBL" id="LXQA010000629">
    <property type="protein sequence ID" value="MCH80050.1"/>
    <property type="molecule type" value="Genomic_DNA"/>
</dbReference>
<evidence type="ECO:0000259" key="2">
    <source>
        <dbReference type="Pfam" id="PF13966"/>
    </source>
</evidence>
<dbReference type="Pfam" id="PF13456">
    <property type="entry name" value="RVT_3"/>
    <property type="match status" value="1"/>
</dbReference>